<evidence type="ECO:0000313" key="2">
    <source>
        <dbReference type="Proteomes" id="UP000050795"/>
    </source>
</evidence>
<dbReference type="Proteomes" id="UP000050795">
    <property type="component" value="Unassembled WGS sequence"/>
</dbReference>
<protein>
    <submittedName>
        <fullName evidence="3">Uncharacterized protein</fullName>
    </submittedName>
</protein>
<feature type="region of interest" description="Disordered" evidence="1">
    <location>
        <begin position="61"/>
        <end position="100"/>
    </location>
</feature>
<reference evidence="2" key="1">
    <citation type="submission" date="2022-06" db="EMBL/GenBank/DDBJ databases">
        <authorList>
            <person name="Berger JAMES D."/>
            <person name="Berger JAMES D."/>
        </authorList>
    </citation>
    <scope>NUCLEOTIDE SEQUENCE [LARGE SCALE GENOMIC DNA]</scope>
</reference>
<reference evidence="3" key="2">
    <citation type="submission" date="2023-11" db="UniProtKB">
        <authorList>
            <consortium name="WormBaseParasite"/>
        </authorList>
    </citation>
    <scope>IDENTIFICATION</scope>
</reference>
<dbReference type="WBParaSite" id="TREG1_98000.1">
    <property type="protein sequence ID" value="TREG1_98000.1"/>
    <property type="gene ID" value="TREG1_98000"/>
</dbReference>
<evidence type="ECO:0000313" key="3">
    <source>
        <dbReference type="WBParaSite" id="TREG1_98000.1"/>
    </source>
</evidence>
<organism evidence="2 3">
    <name type="scientific">Trichobilharzia regenti</name>
    <name type="common">Nasal bird schistosome</name>
    <dbReference type="NCBI Taxonomy" id="157069"/>
    <lineage>
        <taxon>Eukaryota</taxon>
        <taxon>Metazoa</taxon>
        <taxon>Spiralia</taxon>
        <taxon>Lophotrochozoa</taxon>
        <taxon>Platyhelminthes</taxon>
        <taxon>Trematoda</taxon>
        <taxon>Digenea</taxon>
        <taxon>Strigeidida</taxon>
        <taxon>Schistosomatoidea</taxon>
        <taxon>Schistosomatidae</taxon>
        <taxon>Trichobilharzia</taxon>
    </lineage>
</organism>
<keyword evidence="2" id="KW-1185">Reference proteome</keyword>
<proteinExistence type="predicted"/>
<name>A0AA85KEQ9_TRIRE</name>
<feature type="compositionally biased region" description="Basic residues" evidence="1">
    <location>
        <begin position="68"/>
        <end position="100"/>
    </location>
</feature>
<sequence length="100" mass="11279">MCRWGCQANDTTYMCKWCGTRFCKVCLIGDFQGKMTSEDHCFVCNQMKCIGKRVEYVPSKMKPEVKVTKKAGSRTKKRKSKGVGKSGKSTKKPGKGKKKK</sequence>
<accession>A0AA85KEQ9</accession>
<dbReference type="AlphaFoldDB" id="A0AA85KEQ9"/>
<evidence type="ECO:0000256" key="1">
    <source>
        <dbReference type="SAM" id="MobiDB-lite"/>
    </source>
</evidence>